<dbReference type="EMBL" id="BMAW01050389">
    <property type="protein sequence ID" value="GFS75019.1"/>
    <property type="molecule type" value="Genomic_DNA"/>
</dbReference>
<gene>
    <name evidence="1" type="ORF">NPIL_503731</name>
</gene>
<protein>
    <submittedName>
        <fullName evidence="1">Uncharacterized protein</fullName>
    </submittedName>
</protein>
<keyword evidence="2" id="KW-1185">Reference proteome</keyword>
<reference evidence="1" key="1">
    <citation type="submission" date="2020-08" db="EMBL/GenBank/DDBJ databases">
        <title>Multicomponent nature underlies the extraordinary mechanical properties of spider dragline silk.</title>
        <authorList>
            <person name="Kono N."/>
            <person name="Nakamura H."/>
            <person name="Mori M."/>
            <person name="Yoshida Y."/>
            <person name="Ohtoshi R."/>
            <person name="Malay A.D."/>
            <person name="Moran D.A.P."/>
            <person name="Tomita M."/>
            <person name="Numata K."/>
            <person name="Arakawa K."/>
        </authorList>
    </citation>
    <scope>NUCLEOTIDE SEQUENCE</scope>
</reference>
<name>A0A8X6MRZ4_NEPPI</name>
<comment type="caution">
    <text evidence="1">The sequence shown here is derived from an EMBL/GenBank/DDBJ whole genome shotgun (WGS) entry which is preliminary data.</text>
</comment>
<evidence type="ECO:0000313" key="2">
    <source>
        <dbReference type="Proteomes" id="UP000887013"/>
    </source>
</evidence>
<sequence length="85" mass="9559">MLNIDPQLFQPKVIRLQTTHNIGLPGHHIVRTTQYSNSQVMTGTTTHVHVEANNNILAANDTVSTFLMKRNPSLVLFTLCETNIF</sequence>
<dbReference type="OrthoDB" id="10408952at2759"/>
<dbReference type="Proteomes" id="UP000887013">
    <property type="component" value="Unassembled WGS sequence"/>
</dbReference>
<proteinExistence type="predicted"/>
<dbReference type="AlphaFoldDB" id="A0A8X6MRZ4"/>
<evidence type="ECO:0000313" key="1">
    <source>
        <dbReference type="EMBL" id="GFS75019.1"/>
    </source>
</evidence>
<accession>A0A8X6MRZ4</accession>
<organism evidence="1 2">
    <name type="scientific">Nephila pilipes</name>
    <name type="common">Giant wood spider</name>
    <name type="synonym">Nephila maculata</name>
    <dbReference type="NCBI Taxonomy" id="299642"/>
    <lineage>
        <taxon>Eukaryota</taxon>
        <taxon>Metazoa</taxon>
        <taxon>Ecdysozoa</taxon>
        <taxon>Arthropoda</taxon>
        <taxon>Chelicerata</taxon>
        <taxon>Arachnida</taxon>
        <taxon>Araneae</taxon>
        <taxon>Araneomorphae</taxon>
        <taxon>Entelegynae</taxon>
        <taxon>Araneoidea</taxon>
        <taxon>Nephilidae</taxon>
        <taxon>Nephila</taxon>
    </lineage>
</organism>